<dbReference type="InterPro" id="IPR004183">
    <property type="entry name" value="Xdiol_dOase_suB"/>
</dbReference>
<dbReference type="EMBL" id="CTEF01000001">
    <property type="protein sequence ID" value="CQD03406.1"/>
    <property type="molecule type" value="Genomic_DNA"/>
</dbReference>
<keyword evidence="5" id="KW-0560">Oxidoreductase</keyword>
<feature type="domain" description="Extradiol ring-cleavage dioxygenase class III enzyme subunit B" evidence="6">
    <location>
        <begin position="28"/>
        <end position="253"/>
    </location>
</feature>
<evidence type="ECO:0000256" key="1">
    <source>
        <dbReference type="ARBA" id="ARBA00001947"/>
    </source>
</evidence>
<evidence type="ECO:0000313" key="7">
    <source>
        <dbReference type="EMBL" id="CQD03406.1"/>
    </source>
</evidence>
<dbReference type="AlphaFoldDB" id="A0A0U1CZG8"/>
<dbReference type="PANTHER" id="PTHR30096:SF0">
    <property type="entry name" value="4,5-DOPA DIOXYGENASE EXTRADIOL-LIKE PROTEIN"/>
    <property type="match status" value="1"/>
</dbReference>
<evidence type="ECO:0000256" key="2">
    <source>
        <dbReference type="ARBA" id="ARBA00007581"/>
    </source>
</evidence>
<evidence type="ECO:0000259" key="6">
    <source>
        <dbReference type="Pfam" id="PF02900"/>
    </source>
</evidence>
<dbReference type="InterPro" id="IPR014436">
    <property type="entry name" value="Extradiol_dOase_DODA"/>
</dbReference>
<comment type="similarity">
    <text evidence="2">Belongs to the DODA-type extradiol aromatic ring-opening dioxygenase family.</text>
</comment>
<evidence type="ECO:0000256" key="5">
    <source>
        <dbReference type="ARBA" id="ARBA00023002"/>
    </source>
</evidence>
<name>A0A0U1CZG8_9MYCO</name>
<dbReference type="PANTHER" id="PTHR30096">
    <property type="entry name" value="4,5-DOPA DIOXYGENASE EXTRADIOL-LIKE PROTEIN"/>
    <property type="match status" value="1"/>
</dbReference>
<comment type="cofactor">
    <cofactor evidence="1">
        <name>Zn(2+)</name>
        <dbReference type="ChEBI" id="CHEBI:29105"/>
    </cofactor>
</comment>
<proteinExistence type="inferred from homology"/>
<dbReference type="SUPFAM" id="SSF53213">
    <property type="entry name" value="LigB-like"/>
    <property type="match status" value="1"/>
</dbReference>
<keyword evidence="4" id="KW-0862">Zinc</keyword>
<dbReference type="GO" id="GO:0008270">
    <property type="term" value="F:zinc ion binding"/>
    <property type="evidence" value="ECO:0007669"/>
    <property type="project" value="InterPro"/>
</dbReference>
<dbReference type="Pfam" id="PF02900">
    <property type="entry name" value="LigB"/>
    <property type="match status" value="1"/>
</dbReference>
<dbReference type="NCBIfam" id="NF007914">
    <property type="entry name" value="PRK10628.1"/>
    <property type="match status" value="1"/>
</dbReference>
<keyword evidence="7" id="KW-0223">Dioxygenase</keyword>
<organism evidence="7 8">
    <name type="scientific">Mycolicibacterium conceptionense</name>
    <dbReference type="NCBI Taxonomy" id="451644"/>
    <lineage>
        <taxon>Bacteria</taxon>
        <taxon>Bacillati</taxon>
        <taxon>Actinomycetota</taxon>
        <taxon>Actinomycetes</taxon>
        <taxon>Mycobacteriales</taxon>
        <taxon>Mycobacteriaceae</taxon>
        <taxon>Mycolicibacterium</taxon>
    </lineage>
</organism>
<accession>A0A0U1CZG8</accession>
<dbReference type="PIRSF" id="PIRSF006157">
    <property type="entry name" value="Doxgns_DODA"/>
    <property type="match status" value="1"/>
</dbReference>
<dbReference type="Proteomes" id="UP000182227">
    <property type="component" value="Unassembled WGS sequence"/>
</dbReference>
<reference evidence="7 8" key="1">
    <citation type="submission" date="2015-03" db="EMBL/GenBank/DDBJ databases">
        <authorList>
            <person name="Murphy D."/>
        </authorList>
    </citation>
    <scope>NUCLEOTIDE SEQUENCE [LARGE SCALE GENOMIC DNA]</scope>
    <source>
        <strain evidence="7 8">D16</strain>
    </source>
</reference>
<protein>
    <submittedName>
        <fullName evidence="7">Extradiol ring-cleavage dioxygenase, class III enzyme, subunit B</fullName>
    </submittedName>
</protein>
<evidence type="ECO:0000256" key="3">
    <source>
        <dbReference type="ARBA" id="ARBA00022723"/>
    </source>
</evidence>
<gene>
    <name evidence="7" type="ORF">BN970_00456</name>
</gene>
<evidence type="ECO:0000313" key="8">
    <source>
        <dbReference type="Proteomes" id="UP000182227"/>
    </source>
</evidence>
<keyword evidence="3" id="KW-0479">Metal-binding</keyword>
<dbReference type="GO" id="GO:0016702">
    <property type="term" value="F:oxidoreductase activity, acting on single donors with incorporation of molecular oxygen, incorporation of two atoms of oxygen"/>
    <property type="evidence" value="ECO:0007669"/>
    <property type="project" value="UniProtKB-ARBA"/>
</dbReference>
<sequence length="264" mass="28447">MGPVSALMPAALIGHGSPMNALESNRFTAAWRDFGQAVPRPRAILVISAHWYINATAVTAMPRPRTIHDFYGFPPELFAVQYPAPGLPELAEEVSDVVHPTWVGADVDSWGIDHGTWSVLLHAFPDASIPVVQLAINANEPASYHLRLGAKLAPLRERGVLIVGSGNIVHNLAGMDPKQPDGGFTWARRFDDAARERLTHSPADVLALETHPDYAAAVPTPDHFIPMLYFAGLAGAAADAAHTVDTLLTGYTYGSLSMTSYLLR</sequence>
<evidence type="ECO:0000256" key="4">
    <source>
        <dbReference type="ARBA" id="ARBA00022833"/>
    </source>
</evidence>
<dbReference type="CDD" id="cd07363">
    <property type="entry name" value="45_DOPA_Dioxygenase"/>
    <property type="match status" value="1"/>
</dbReference>
<dbReference type="Gene3D" id="3.40.830.10">
    <property type="entry name" value="LigB-like"/>
    <property type="match status" value="1"/>
</dbReference>
<dbReference type="GO" id="GO:0008198">
    <property type="term" value="F:ferrous iron binding"/>
    <property type="evidence" value="ECO:0007669"/>
    <property type="project" value="InterPro"/>
</dbReference>